<dbReference type="SUPFAM" id="SSF54211">
    <property type="entry name" value="Ribosomal protein S5 domain 2-like"/>
    <property type="match status" value="1"/>
</dbReference>
<dbReference type="InterPro" id="IPR014721">
    <property type="entry name" value="Ribsml_uS5_D2-typ_fold_subgr"/>
</dbReference>
<dbReference type="NCBIfam" id="NF001099">
    <property type="entry name" value="PRK00132.1"/>
    <property type="match status" value="1"/>
</dbReference>
<dbReference type="GO" id="GO:0003735">
    <property type="term" value="F:structural constituent of ribosome"/>
    <property type="evidence" value="ECO:0007669"/>
    <property type="project" value="InterPro"/>
</dbReference>
<evidence type="ECO:0000256" key="4">
    <source>
        <dbReference type="ARBA" id="ARBA00035259"/>
    </source>
</evidence>
<dbReference type="GO" id="GO:0022627">
    <property type="term" value="C:cytosolic small ribosomal subunit"/>
    <property type="evidence" value="ECO:0007669"/>
    <property type="project" value="TreeGrafter"/>
</dbReference>
<dbReference type="PATRIC" id="fig|378806.16.peg.3451"/>
<reference evidence="8 10" key="1">
    <citation type="submission" date="2006-04" db="EMBL/GenBank/DDBJ databases">
        <authorList>
            <person name="Nierman W.C."/>
        </authorList>
    </citation>
    <scope>NUCLEOTIDE SEQUENCE [LARGE SCALE GENOMIC DNA]</scope>
    <source>
        <strain evidence="8 10">DW4/3-1</strain>
    </source>
</reference>
<organism evidence="8 10">
    <name type="scientific">Stigmatella aurantiaca (strain DW4/3-1)</name>
    <dbReference type="NCBI Taxonomy" id="378806"/>
    <lineage>
        <taxon>Bacteria</taxon>
        <taxon>Pseudomonadati</taxon>
        <taxon>Myxococcota</taxon>
        <taxon>Myxococcia</taxon>
        <taxon>Myxococcales</taxon>
        <taxon>Cystobacterineae</taxon>
        <taxon>Archangiaceae</taxon>
        <taxon>Stigmatella</taxon>
    </lineage>
</organism>
<dbReference type="EMBL" id="CP002271">
    <property type="protein sequence ID" value="ADO70608.1"/>
    <property type="molecule type" value="Genomic_DNA"/>
</dbReference>
<dbReference type="RefSeq" id="WP_002616501.1">
    <property type="nucleotide sequence ID" value="NC_014623.1"/>
</dbReference>
<dbReference type="PANTHER" id="PTHR21569">
    <property type="entry name" value="RIBOSOMAL PROTEIN S9"/>
    <property type="match status" value="1"/>
</dbReference>
<name>Q08VJ2_STIAD</name>
<dbReference type="InterPro" id="IPR000754">
    <property type="entry name" value="Ribosomal_uS9"/>
</dbReference>
<accession>Q08VJ2</accession>
<proteinExistence type="inferred from homology"/>
<dbReference type="HOGENOM" id="CLU_046483_2_1_7"/>
<dbReference type="GO" id="GO:0003723">
    <property type="term" value="F:RNA binding"/>
    <property type="evidence" value="ECO:0007669"/>
    <property type="project" value="TreeGrafter"/>
</dbReference>
<dbReference type="FunFam" id="3.30.230.10:FF:000001">
    <property type="entry name" value="30S ribosomal protein S9"/>
    <property type="match status" value="1"/>
</dbReference>
<sequence length="133" mass="14867">MPINPENGFYATGRRKEATARVWLKPGTGIVTINGRELNNYFGRETSKMVMYQPLEVIEQKGKVDLTVNVRGGGLSGQAGAIRHGIARALCAFNPEFRPALKKAGFLTRDARAVERKKYGQPGARRRFQFSKR</sequence>
<evidence type="ECO:0000256" key="5">
    <source>
        <dbReference type="HAMAP-Rule" id="MF_00532"/>
    </source>
</evidence>
<dbReference type="InterPro" id="IPR020568">
    <property type="entry name" value="Ribosomal_Su5_D2-typ_SF"/>
</dbReference>
<dbReference type="GO" id="GO:0006412">
    <property type="term" value="P:translation"/>
    <property type="evidence" value="ECO:0007669"/>
    <property type="project" value="UniProtKB-UniRule"/>
</dbReference>
<dbReference type="InterPro" id="IPR020574">
    <property type="entry name" value="Ribosomal_uS9_CS"/>
</dbReference>
<dbReference type="HAMAP" id="MF_00532_B">
    <property type="entry name" value="Ribosomal_uS9_B"/>
    <property type="match status" value="1"/>
</dbReference>
<dbReference type="PANTHER" id="PTHR21569:SF1">
    <property type="entry name" value="SMALL RIBOSOMAL SUBUNIT PROTEIN US9M"/>
    <property type="match status" value="1"/>
</dbReference>
<dbReference type="Proteomes" id="UP000032702">
    <property type="component" value="Unassembled WGS sequence"/>
</dbReference>
<evidence type="ECO:0000313" key="10">
    <source>
        <dbReference type="Proteomes" id="UP000032702"/>
    </source>
</evidence>
<dbReference type="PROSITE" id="PS00360">
    <property type="entry name" value="RIBOSOMAL_S9"/>
    <property type="match status" value="1"/>
</dbReference>
<dbReference type="OrthoDB" id="9803965at2"/>
<keyword evidence="3 5" id="KW-0687">Ribonucleoprotein</keyword>
<dbReference type="EMBL" id="AAMD01000114">
    <property type="protein sequence ID" value="EAU64515.1"/>
    <property type="molecule type" value="Genomic_DNA"/>
</dbReference>
<evidence type="ECO:0000313" key="9">
    <source>
        <dbReference type="Proteomes" id="UP000001351"/>
    </source>
</evidence>
<gene>
    <name evidence="5 8" type="primary">rpsI</name>
    <name evidence="7" type="ordered locus">STAUR_2810</name>
    <name evidence="8" type="ORF">STIAU_4126</name>
</gene>
<reference evidence="7 9" key="2">
    <citation type="journal article" date="2011" name="Mol. Biol. Evol.">
        <title>Comparative genomic analysis of fruiting body formation in Myxococcales.</title>
        <authorList>
            <person name="Huntley S."/>
            <person name="Hamann N."/>
            <person name="Wegener-Feldbrugge S."/>
            <person name="Treuner-Lange A."/>
            <person name="Kube M."/>
            <person name="Reinhardt R."/>
            <person name="Klages S."/>
            <person name="Muller R."/>
            <person name="Ronning C.M."/>
            <person name="Nierman W.C."/>
            <person name="Sogaard-Andersen L."/>
        </authorList>
    </citation>
    <scope>NUCLEOTIDE SEQUENCE [LARGE SCALE GENOMIC DNA]</scope>
    <source>
        <strain evidence="7 9">DW4/3-1</strain>
    </source>
</reference>
<protein>
    <recommendedName>
        <fullName evidence="4 5">Small ribosomal subunit protein uS9</fullName>
    </recommendedName>
</protein>
<dbReference type="KEGG" id="sur:STAUR_2810"/>
<evidence type="ECO:0000313" key="8">
    <source>
        <dbReference type="EMBL" id="EAU64515.1"/>
    </source>
</evidence>
<dbReference type="AlphaFoldDB" id="Q08VJ2"/>
<keyword evidence="9" id="KW-1185">Reference proteome</keyword>
<comment type="similarity">
    <text evidence="1 5 6">Belongs to the universal ribosomal protein uS9 family.</text>
</comment>
<evidence type="ECO:0000313" key="7">
    <source>
        <dbReference type="EMBL" id="ADO70608.1"/>
    </source>
</evidence>
<evidence type="ECO:0000256" key="3">
    <source>
        <dbReference type="ARBA" id="ARBA00023274"/>
    </source>
</evidence>
<evidence type="ECO:0000256" key="6">
    <source>
        <dbReference type="RuleBase" id="RU003815"/>
    </source>
</evidence>
<evidence type="ECO:0000256" key="1">
    <source>
        <dbReference type="ARBA" id="ARBA00005251"/>
    </source>
</evidence>
<dbReference type="Proteomes" id="UP000001351">
    <property type="component" value="Chromosome"/>
</dbReference>
<evidence type="ECO:0000256" key="2">
    <source>
        <dbReference type="ARBA" id="ARBA00022980"/>
    </source>
</evidence>
<dbReference type="InterPro" id="IPR023035">
    <property type="entry name" value="Ribosomal_uS9_bac/plastid"/>
</dbReference>
<dbReference type="STRING" id="378806.STAUR_2810"/>
<dbReference type="Pfam" id="PF00380">
    <property type="entry name" value="Ribosomal_S9"/>
    <property type="match status" value="1"/>
</dbReference>
<dbReference type="eggNOG" id="COG0103">
    <property type="taxonomic scope" value="Bacteria"/>
</dbReference>
<keyword evidence="2 5" id="KW-0689">Ribosomal protein</keyword>
<dbReference type="Gene3D" id="3.30.230.10">
    <property type="match status" value="1"/>
</dbReference>